<dbReference type="InterPro" id="IPR050706">
    <property type="entry name" value="Cyclic-di-GMP_PDE-like"/>
</dbReference>
<keyword evidence="3" id="KW-1185">Reference proteome</keyword>
<dbReference type="Pfam" id="PF00563">
    <property type="entry name" value="EAL"/>
    <property type="match status" value="1"/>
</dbReference>
<evidence type="ECO:0000313" key="2">
    <source>
        <dbReference type="EMBL" id="MFC5628005.1"/>
    </source>
</evidence>
<protein>
    <submittedName>
        <fullName evidence="2">EAL domain-containing protein</fullName>
    </submittedName>
</protein>
<accession>A0ABW0U3H6</accession>
<reference evidence="3" key="1">
    <citation type="journal article" date="2019" name="Int. J. Syst. Evol. Microbiol.">
        <title>The Global Catalogue of Microorganisms (GCM) 10K type strain sequencing project: providing services to taxonomists for standard genome sequencing and annotation.</title>
        <authorList>
            <consortium name="The Broad Institute Genomics Platform"/>
            <consortium name="The Broad Institute Genome Sequencing Center for Infectious Disease"/>
            <person name="Wu L."/>
            <person name="Ma J."/>
        </authorList>
    </citation>
    <scope>NUCLEOTIDE SEQUENCE [LARGE SCALE GENOMIC DNA]</scope>
    <source>
        <strain evidence="3">CGMCC 1.15790</strain>
    </source>
</reference>
<dbReference type="SUPFAM" id="SSF141868">
    <property type="entry name" value="EAL domain-like"/>
    <property type="match status" value="1"/>
</dbReference>
<evidence type="ECO:0000313" key="3">
    <source>
        <dbReference type="Proteomes" id="UP001596143"/>
    </source>
</evidence>
<sequence length="219" mass="25632">MDQIQIYHVYQPLFTLNDLEIFGYEVLTRCDNFSDIEHLFQQAMENKTLYELDTTSIFKALSTSGLSHKIFINIYPSTMLHPQFFTFLQEVEQRTMVKDSIVFEINESEKIKDRRLFKNIVNRLKRRGYEIAVDDYGKGEATFDFVTDIDPHYIKLDQSFSRNLTDSFPKQQQIRSLVEICHERNMTLILEGIENKSELLVAAQLGVHVGQGYYLGKPK</sequence>
<dbReference type="EMBL" id="JBHSPF010000017">
    <property type="protein sequence ID" value="MFC5628005.1"/>
    <property type="molecule type" value="Genomic_DNA"/>
</dbReference>
<proteinExistence type="predicted"/>
<dbReference type="Gene3D" id="3.20.20.450">
    <property type="entry name" value="EAL domain"/>
    <property type="match status" value="1"/>
</dbReference>
<gene>
    <name evidence="2" type="ORF">ACFPTR_03745</name>
</gene>
<feature type="domain" description="EAL" evidence="1">
    <location>
        <begin position="1"/>
        <end position="219"/>
    </location>
</feature>
<dbReference type="RefSeq" id="WP_270896694.1">
    <property type="nucleotide sequence ID" value="NZ_JBHSPF010000017.1"/>
</dbReference>
<comment type="caution">
    <text evidence="2">The sequence shown here is derived from an EMBL/GenBank/DDBJ whole genome shotgun (WGS) entry which is preliminary data.</text>
</comment>
<dbReference type="InterPro" id="IPR001633">
    <property type="entry name" value="EAL_dom"/>
</dbReference>
<dbReference type="SMART" id="SM00052">
    <property type="entry name" value="EAL"/>
    <property type="match status" value="1"/>
</dbReference>
<dbReference type="PANTHER" id="PTHR33121">
    <property type="entry name" value="CYCLIC DI-GMP PHOSPHODIESTERASE PDEF"/>
    <property type="match status" value="1"/>
</dbReference>
<organism evidence="2 3">
    <name type="scientific">Aliibacillus thermotolerans</name>
    <dbReference type="NCBI Taxonomy" id="1834418"/>
    <lineage>
        <taxon>Bacteria</taxon>
        <taxon>Bacillati</taxon>
        <taxon>Bacillota</taxon>
        <taxon>Bacilli</taxon>
        <taxon>Bacillales</taxon>
        <taxon>Bacillaceae</taxon>
        <taxon>Aliibacillus</taxon>
    </lineage>
</organism>
<evidence type="ECO:0000259" key="1">
    <source>
        <dbReference type="PROSITE" id="PS50883"/>
    </source>
</evidence>
<dbReference type="InterPro" id="IPR035919">
    <property type="entry name" value="EAL_sf"/>
</dbReference>
<dbReference type="PANTHER" id="PTHR33121:SF76">
    <property type="entry name" value="SIGNALING PROTEIN"/>
    <property type="match status" value="1"/>
</dbReference>
<dbReference type="CDD" id="cd01948">
    <property type="entry name" value="EAL"/>
    <property type="match status" value="1"/>
</dbReference>
<name>A0ABW0U3H6_9BACI</name>
<dbReference type="PROSITE" id="PS50883">
    <property type="entry name" value="EAL"/>
    <property type="match status" value="1"/>
</dbReference>
<dbReference type="Proteomes" id="UP001596143">
    <property type="component" value="Unassembled WGS sequence"/>
</dbReference>